<dbReference type="PANTHER" id="PTHR30582">
    <property type="entry name" value="L,D-TRANSPEPTIDASE"/>
    <property type="match status" value="1"/>
</dbReference>
<dbReference type="InterPro" id="IPR005490">
    <property type="entry name" value="LD_TPept_cat_dom"/>
</dbReference>
<name>A0A0K1PU52_9BACT</name>
<keyword evidence="12" id="KW-1185">Reference proteome</keyword>
<dbReference type="OrthoDB" id="463216at2"/>
<dbReference type="PROSITE" id="PS52029">
    <property type="entry name" value="LD_TPASE"/>
    <property type="match status" value="1"/>
</dbReference>
<proteinExistence type="inferred from homology"/>
<evidence type="ECO:0000256" key="6">
    <source>
        <dbReference type="ARBA" id="ARBA00023316"/>
    </source>
</evidence>
<evidence type="ECO:0000256" key="9">
    <source>
        <dbReference type="SAM" id="SignalP"/>
    </source>
</evidence>
<dbReference type="GO" id="GO:0008360">
    <property type="term" value="P:regulation of cell shape"/>
    <property type="evidence" value="ECO:0007669"/>
    <property type="project" value="UniProtKB-UniRule"/>
</dbReference>
<feature type="active site" description="Nucleophile" evidence="7">
    <location>
        <position position="531"/>
    </location>
</feature>
<keyword evidence="5 7" id="KW-0573">Peptidoglycan synthesis</keyword>
<dbReference type="STRING" id="1391654.AKJ09_03711"/>
<evidence type="ECO:0000256" key="7">
    <source>
        <dbReference type="PROSITE-ProRule" id="PRU01373"/>
    </source>
</evidence>
<gene>
    <name evidence="11" type="ORF">AKJ09_03711</name>
</gene>
<dbReference type="EMBL" id="CP012333">
    <property type="protein sequence ID" value="AKU97047.1"/>
    <property type="molecule type" value="Genomic_DNA"/>
</dbReference>
<dbReference type="GO" id="GO:0071972">
    <property type="term" value="F:peptidoglycan L,D-transpeptidase activity"/>
    <property type="evidence" value="ECO:0007669"/>
    <property type="project" value="TreeGrafter"/>
</dbReference>
<dbReference type="Proteomes" id="UP000064967">
    <property type="component" value="Chromosome"/>
</dbReference>
<dbReference type="UniPathway" id="UPA00219"/>
<comment type="similarity">
    <text evidence="2">Belongs to the YkuD family.</text>
</comment>
<evidence type="ECO:0000313" key="11">
    <source>
        <dbReference type="EMBL" id="AKU97047.1"/>
    </source>
</evidence>
<keyword evidence="4 7" id="KW-0133">Cell shape</keyword>
<evidence type="ECO:0000256" key="3">
    <source>
        <dbReference type="ARBA" id="ARBA00022679"/>
    </source>
</evidence>
<dbReference type="InterPro" id="IPR038063">
    <property type="entry name" value="Transpep_catalytic_dom"/>
</dbReference>
<dbReference type="Pfam" id="PF03734">
    <property type="entry name" value="YkuD"/>
    <property type="match status" value="1"/>
</dbReference>
<reference evidence="11 12" key="1">
    <citation type="submission" date="2015-08" db="EMBL/GenBank/DDBJ databases">
        <authorList>
            <person name="Babu N.S."/>
            <person name="Beckwith C.J."/>
            <person name="Beseler K.G."/>
            <person name="Brison A."/>
            <person name="Carone J.V."/>
            <person name="Caskin T.P."/>
            <person name="Diamond M."/>
            <person name="Durham M.E."/>
            <person name="Foxe J.M."/>
            <person name="Go M."/>
            <person name="Henderson B.A."/>
            <person name="Jones I.B."/>
            <person name="McGettigan J.A."/>
            <person name="Micheletti S.J."/>
            <person name="Nasrallah M.E."/>
            <person name="Ortiz D."/>
            <person name="Piller C.R."/>
            <person name="Privatt S.R."/>
            <person name="Schneider S.L."/>
            <person name="Sharp S."/>
            <person name="Smith T.C."/>
            <person name="Stanton J.D."/>
            <person name="Ullery H.E."/>
            <person name="Wilson R.J."/>
            <person name="Serrano M.G."/>
            <person name="Buck G."/>
            <person name="Lee V."/>
            <person name="Wang Y."/>
            <person name="Carvalho R."/>
            <person name="Voegtly L."/>
            <person name="Shi R."/>
            <person name="Duckworth R."/>
            <person name="Johnson A."/>
            <person name="Loviza R."/>
            <person name="Walstead R."/>
            <person name="Shah Z."/>
            <person name="Kiflezghi M."/>
            <person name="Wade K."/>
            <person name="Ball S.L."/>
            <person name="Bradley K.W."/>
            <person name="Asai D.J."/>
            <person name="Bowman C.A."/>
            <person name="Russell D.A."/>
            <person name="Pope W.H."/>
            <person name="Jacobs-Sera D."/>
            <person name="Hendrix R.W."/>
            <person name="Hatfull G.F."/>
        </authorList>
    </citation>
    <scope>NUCLEOTIDE SEQUENCE [LARGE SCALE GENOMIC DNA]</scope>
    <source>
        <strain evidence="11 12">DSM 27648</strain>
    </source>
</reference>
<dbReference type="GO" id="GO:0005576">
    <property type="term" value="C:extracellular region"/>
    <property type="evidence" value="ECO:0007669"/>
    <property type="project" value="TreeGrafter"/>
</dbReference>
<feature type="region of interest" description="Disordered" evidence="8">
    <location>
        <begin position="565"/>
        <end position="586"/>
    </location>
</feature>
<evidence type="ECO:0000259" key="10">
    <source>
        <dbReference type="PROSITE" id="PS52029"/>
    </source>
</evidence>
<dbReference type="CDD" id="cd16913">
    <property type="entry name" value="YkuD_like"/>
    <property type="match status" value="1"/>
</dbReference>
<dbReference type="PANTHER" id="PTHR30582:SF2">
    <property type="entry name" value="L,D-TRANSPEPTIDASE YCIB-RELATED"/>
    <property type="match status" value="1"/>
</dbReference>
<dbReference type="KEGG" id="llu:AKJ09_03711"/>
<feature type="signal peptide" evidence="9">
    <location>
        <begin position="1"/>
        <end position="19"/>
    </location>
</feature>
<protein>
    <recommendedName>
        <fullName evidence="10">L,D-TPase catalytic domain-containing protein</fullName>
    </recommendedName>
</protein>
<accession>A0A0K1PU52</accession>
<dbReference type="GO" id="GO:0016740">
    <property type="term" value="F:transferase activity"/>
    <property type="evidence" value="ECO:0007669"/>
    <property type="project" value="UniProtKB-KW"/>
</dbReference>
<keyword evidence="6 7" id="KW-0961">Cell wall biogenesis/degradation</keyword>
<evidence type="ECO:0000256" key="1">
    <source>
        <dbReference type="ARBA" id="ARBA00004752"/>
    </source>
</evidence>
<keyword evidence="9" id="KW-0732">Signal</keyword>
<feature type="active site" description="Proton donor/acceptor" evidence="7">
    <location>
        <position position="515"/>
    </location>
</feature>
<dbReference type="SUPFAM" id="SSF141523">
    <property type="entry name" value="L,D-transpeptidase catalytic domain-like"/>
    <property type="match status" value="1"/>
</dbReference>
<feature type="domain" description="L,D-TPase catalytic" evidence="10">
    <location>
        <begin position="430"/>
        <end position="571"/>
    </location>
</feature>
<organism evidence="11 12">
    <name type="scientific">Labilithrix luteola</name>
    <dbReference type="NCBI Taxonomy" id="1391654"/>
    <lineage>
        <taxon>Bacteria</taxon>
        <taxon>Pseudomonadati</taxon>
        <taxon>Myxococcota</taxon>
        <taxon>Polyangia</taxon>
        <taxon>Polyangiales</taxon>
        <taxon>Labilitrichaceae</taxon>
        <taxon>Labilithrix</taxon>
    </lineage>
</organism>
<dbReference type="PROSITE" id="PS51257">
    <property type="entry name" value="PROKAR_LIPOPROTEIN"/>
    <property type="match status" value="1"/>
</dbReference>
<evidence type="ECO:0000256" key="2">
    <source>
        <dbReference type="ARBA" id="ARBA00005992"/>
    </source>
</evidence>
<feature type="region of interest" description="Disordered" evidence="8">
    <location>
        <begin position="182"/>
        <end position="243"/>
    </location>
</feature>
<feature type="compositionally biased region" description="Basic residues" evidence="8">
    <location>
        <begin position="577"/>
        <end position="586"/>
    </location>
</feature>
<comment type="pathway">
    <text evidence="1 7">Cell wall biogenesis; peptidoglycan biosynthesis.</text>
</comment>
<evidence type="ECO:0000256" key="8">
    <source>
        <dbReference type="SAM" id="MobiDB-lite"/>
    </source>
</evidence>
<evidence type="ECO:0000256" key="4">
    <source>
        <dbReference type="ARBA" id="ARBA00022960"/>
    </source>
</evidence>
<dbReference type="GO" id="GO:0071555">
    <property type="term" value="P:cell wall organization"/>
    <property type="evidence" value="ECO:0007669"/>
    <property type="project" value="UniProtKB-UniRule"/>
</dbReference>
<dbReference type="Gene3D" id="2.40.440.10">
    <property type="entry name" value="L,D-transpeptidase catalytic domain-like"/>
    <property type="match status" value="1"/>
</dbReference>
<dbReference type="GO" id="GO:0018104">
    <property type="term" value="P:peptidoglycan-protein cross-linking"/>
    <property type="evidence" value="ECO:0007669"/>
    <property type="project" value="TreeGrafter"/>
</dbReference>
<keyword evidence="3" id="KW-0808">Transferase</keyword>
<dbReference type="RefSeq" id="WP_146648257.1">
    <property type="nucleotide sequence ID" value="NZ_CP012333.1"/>
</dbReference>
<dbReference type="AlphaFoldDB" id="A0A0K1PU52"/>
<sequence>MRKAFFLTALLTTTASLFACAKASVESSSIEAGSRDPSAAAEAAAPQDGGALAVEARDASRGEVIRLAAVNHSTSVVTSRAWPESGTNSKRVGYLRHGAQVEAYSQTTPNDDCKDGWYELVSGGFVCGKAVTADLTSPRVRLAPKQPDRDAGMPYRYGVNLVDGTPLYRRVLNVEDRKKFEPALAAPKPSEKEESSGGDEVASAEETTSAEEKPAPTASTSSGKKKSSSPVEDAGADAGGKPKLKELKGRGVLVRKMVPGFYLALDRDFKAAGARWWRTTFGFAVPFDRIAVQPGRTTYSGNWFEETALLPGALTDLDASVLATDASTSAVDAAIAAATDSGLDGGAGDVAWSVGFVLQGSAQKFTLSPDGKKMAWGGALSRRSAVMLTGETVTLGGMTYHRAAGGFYVRLMDLTLARPTPPKDLEPNERWIDVDITRQMLVALEGQRPVFATLVSTGRRNPVDKEKDFPTPPGTYRIREKHVTTTMDGDVASDGPYSIEDVPWVMYFQGSYALHGAFWHDQFGRQRSHGCVNLAPEDARTLFGWANPPLPEAWHGVFAKDEKDGSRVVVHEDAPPKKSRSAARQP</sequence>
<feature type="compositionally biased region" description="Basic and acidic residues" evidence="8">
    <location>
        <begin position="565"/>
        <end position="576"/>
    </location>
</feature>
<feature type="chain" id="PRO_5005466052" description="L,D-TPase catalytic domain-containing protein" evidence="9">
    <location>
        <begin position="20"/>
        <end position="586"/>
    </location>
</feature>
<dbReference type="InterPro" id="IPR050979">
    <property type="entry name" value="LD-transpeptidase"/>
</dbReference>
<evidence type="ECO:0000256" key="5">
    <source>
        <dbReference type="ARBA" id="ARBA00022984"/>
    </source>
</evidence>
<evidence type="ECO:0000313" key="12">
    <source>
        <dbReference type="Proteomes" id="UP000064967"/>
    </source>
</evidence>